<comment type="caution">
    <text evidence="1">The sequence shown here is derived from an EMBL/GenBank/DDBJ whole genome shotgun (WGS) entry which is preliminary data.</text>
</comment>
<dbReference type="EMBL" id="JAGDFL010000140">
    <property type="protein sequence ID" value="KAG7396776.1"/>
    <property type="molecule type" value="Genomic_DNA"/>
</dbReference>
<dbReference type="Pfam" id="PF01042">
    <property type="entry name" value="Ribonuc_L-PSP"/>
    <property type="match status" value="1"/>
</dbReference>
<sequence>MDALTIKHKQFFGSHVPACTVWGVTELYQPHVLIEIKLTVRLDLPKGYKTIMTGMPQVVVANETAWVSGQFAHDTEGNPVGEGDFEQQCEASFANLDKCLAAIGATRNQVVHTGVMVVGLSENGAKVSAAHKKYFGDHPPASTVWGVPGLGLPFMKVEICAIVRLERHSFQKG</sequence>
<dbReference type="PANTHER" id="PTHR11803">
    <property type="entry name" value="2-IMINOBUTANOATE/2-IMINOPROPANOATE DEAMINASE RIDA"/>
    <property type="match status" value="1"/>
</dbReference>
<evidence type="ECO:0000313" key="1">
    <source>
        <dbReference type="EMBL" id="KAG7396776.1"/>
    </source>
</evidence>
<dbReference type="GO" id="GO:0019239">
    <property type="term" value="F:deaminase activity"/>
    <property type="evidence" value="ECO:0007669"/>
    <property type="project" value="TreeGrafter"/>
</dbReference>
<dbReference type="OrthoDB" id="309640at2759"/>
<gene>
    <name evidence="1" type="ORF">PHYBOEH_001804</name>
</gene>
<accession>A0A8T1WTI6</accession>
<proteinExistence type="predicted"/>
<dbReference type="AlphaFoldDB" id="A0A8T1WTI6"/>
<dbReference type="PANTHER" id="PTHR11803:SF39">
    <property type="entry name" value="2-IMINOBUTANOATE_2-IMINOPROPANOATE DEAMINASE"/>
    <property type="match status" value="1"/>
</dbReference>
<name>A0A8T1WTI6_9STRA</name>
<protein>
    <submittedName>
        <fullName evidence="1">Uncharacterized protein</fullName>
    </submittedName>
</protein>
<dbReference type="Proteomes" id="UP000693981">
    <property type="component" value="Unassembled WGS sequence"/>
</dbReference>
<keyword evidence="2" id="KW-1185">Reference proteome</keyword>
<dbReference type="GO" id="GO:0005829">
    <property type="term" value="C:cytosol"/>
    <property type="evidence" value="ECO:0007669"/>
    <property type="project" value="TreeGrafter"/>
</dbReference>
<reference evidence="1" key="1">
    <citation type="submission" date="2021-02" db="EMBL/GenBank/DDBJ databases">
        <authorList>
            <person name="Palmer J.M."/>
        </authorList>
    </citation>
    <scope>NUCLEOTIDE SEQUENCE</scope>
    <source>
        <strain evidence="1">SCRP23</strain>
    </source>
</reference>
<dbReference type="InterPro" id="IPR006175">
    <property type="entry name" value="YjgF/YER057c/UK114"/>
</dbReference>
<organism evidence="1 2">
    <name type="scientific">Phytophthora boehmeriae</name>
    <dbReference type="NCBI Taxonomy" id="109152"/>
    <lineage>
        <taxon>Eukaryota</taxon>
        <taxon>Sar</taxon>
        <taxon>Stramenopiles</taxon>
        <taxon>Oomycota</taxon>
        <taxon>Peronosporomycetes</taxon>
        <taxon>Peronosporales</taxon>
        <taxon>Peronosporaceae</taxon>
        <taxon>Phytophthora</taxon>
    </lineage>
</organism>
<evidence type="ECO:0000313" key="2">
    <source>
        <dbReference type="Proteomes" id="UP000693981"/>
    </source>
</evidence>